<dbReference type="GO" id="GO:0016020">
    <property type="term" value="C:membrane"/>
    <property type="evidence" value="ECO:0007669"/>
    <property type="project" value="TreeGrafter"/>
</dbReference>
<feature type="compositionally biased region" description="Polar residues" evidence="1">
    <location>
        <begin position="696"/>
        <end position="706"/>
    </location>
</feature>
<gene>
    <name evidence="2" type="ORF">IMSHALPRED_003872</name>
</gene>
<dbReference type="PANTHER" id="PTHR21575">
    <property type="entry name" value="PROTEIN HID1"/>
    <property type="match status" value="1"/>
</dbReference>
<evidence type="ECO:0000313" key="3">
    <source>
        <dbReference type="Proteomes" id="UP000664534"/>
    </source>
</evidence>
<dbReference type="AlphaFoldDB" id="A0A8H3J8P6"/>
<keyword evidence="3" id="KW-1185">Reference proteome</keyword>
<dbReference type="InterPro" id="IPR026705">
    <property type="entry name" value="Hid-1/Ecm30"/>
</dbReference>
<sequence>MGNSDSKLVFKQGIFKLSEPESIPADDPYWRGFWELPDSTEDVFSLFSPVDVRRARDSSLPNIETLIVALTSRLFTLRHHRSFPDPEVAPEKQAINCIRVLTRILPFLYEADHLEVWEDTFFWAKRRRRAKGQKAQPEVLFDESHKEEEPLAKEEERFEDVRPLGEELVDTLIDLLFCIGFTIPYTERSRTRITYAIWAKGVGCNTSMSSSKEVESNRIEILRLLLTLSSKSLYMPAHVLPTKGVKAVTYITTCPDKQLVLSLLCSQLNTALNYNPASWRVPYDHVVYKDPKQILVSYCLQFLLVLVLYPIPEGGKGPPPKNYFRHFLGRLHRPQDFEFLADGMARTLNQPLHVTSSYLPGSQKSLKWASEMIMLFWEMLQCNKRFRSFIIDTDRGHEFMTLILFYATECKTDTSKQGVIRMCVFVLQTLSTEPNFGKLLNQEFERQDALPATIKLNDFTGTYADFLIISIHNLITSSKGKLDAIYPSLLATINNIAPYLEQLGPQASFKLHQLFASMSSPSFLLANETNYSLLQSLLESMNAIIEHQYSNNKIFIQGVFKSRRRFEALRSFTLESGQLEIERIKQRSKEAAEASHPPASPTRTSRNSSVDSVRSPLSARTPTLSNVPEEGGAFAIGDDDDSEDEEQEMLRTPSQSSPSAHDSRTASLSSSTEEPLPAQVRGMSEKARGKMPAGQPSFSRQNSTTSLNNHAATISLPTSGFDPTAHWIDSWLPTLPLHTILTLLSSSSPPKEIPPGLDPSPPRVHLFEWTPLSLGWYESLLWGFIFASEMVVQKGTVGVWNGTAVRLFKVETVAATGPSLMKPMGAVDAVGSRLVSGVASLGVGARGGSEAREGTARAMTVRDV</sequence>
<feature type="region of interest" description="Disordered" evidence="1">
    <location>
        <begin position="585"/>
        <end position="706"/>
    </location>
</feature>
<organism evidence="2 3">
    <name type="scientific">Imshaugia aleurites</name>
    <dbReference type="NCBI Taxonomy" id="172621"/>
    <lineage>
        <taxon>Eukaryota</taxon>
        <taxon>Fungi</taxon>
        <taxon>Dikarya</taxon>
        <taxon>Ascomycota</taxon>
        <taxon>Pezizomycotina</taxon>
        <taxon>Lecanoromycetes</taxon>
        <taxon>OSLEUM clade</taxon>
        <taxon>Lecanoromycetidae</taxon>
        <taxon>Lecanorales</taxon>
        <taxon>Lecanorineae</taxon>
        <taxon>Parmeliaceae</taxon>
        <taxon>Imshaugia</taxon>
    </lineage>
</organism>
<accession>A0A8H3J8P6</accession>
<evidence type="ECO:0000256" key="1">
    <source>
        <dbReference type="SAM" id="MobiDB-lite"/>
    </source>
</evidence>
<feature type="compositionally biased region" description="Polar residues" evidence="1">
    <location>
        <begin position="652"/>
        <end position="673"/>
    </location>
</feature>
<name>A0A8H3J8P6_9LECA</name>
<dbReference type="OrthoDB" id="432953at2759"/>
<proteinExistence type="predicted"/>
<feature type="compositionally biased region" description="Acidic residues" evidence="1">
    <location>
        <begin position="637"/>
        <end position="647"/>
    </location>
</feature>
<reference evidence="2" key="1">
    <citation type="submission" date="2021-03" db="EMBL/GenBank/DDBJ databases">
        <authorList>
            <person name="Tagirdzhanova G."/>
        </authorList>
    </citation>
    <scope>NUCLEOTIDE SEQUENCE</scope>
</reference>
<protein>
    <recommendedName>
        <fullName evidence="4">High-temperature-induced dauer-formation protein</fullName>
    </recommendedName>
</protein>
<dbReference type="Proteomes" id="UP000664534">
    <property type="component" value="Unassembled WGS sequence"/>
</dbReference>
<evidence type="ECO:0000313" key="2">
    <source>
        <dbReference type="EMBL" id="CAF9942539.1"/>
    </source>
</evidence>
<dbReference type="EMBL" id="CAJPDT010000193">
    <property type="protein sequence ID" value="CAF9942539.1"/>
    <property type="molecule type" value="Genomic_DNA"/>
</dbReference>
<dbReference type="Pfam" id="PF12722">
    <property type="entry name" value="Hid1"/>
    <property type="match status" value="2"/>
</dbReference>
<dbReference type="GO" id="GO:0005797">
    <property type="term" value="C:Golgi medial cisterna"/>
    <property type="evidence" value="ECO:0007669"/>
    <property type="project" value="TreeGrafter"/>
</dbReference>
<dbReference type="PANTHER" id="PTHR21575:SF12">
    <property type="entry name" value="PROTEIN HID1"/>
    <property type="match status" value="1"/>
</dbReference>
<comment type="caution">
    <text evidence="2">The sequence shown here is derived from an EMBL/GenBank/DDBJ whole genome shotgun (WGS) entry which is preliminary data.</text>
</comment>
<evidence type="ECO:0008006" key="4">
    <source>
        <dbReference type="Google" id="ProtNLM"/>
    </source>
</evidence>
<feature type="compositionally biased region" description="Polar residues" evidence="1">
    <location>
        <begin position="602"/>
        <end position="612"/>
    </location>
</feature>
<dbReference type="GO" id="GO:0000138">
    <property type="term" value="C:Golgi trans cisterna"/>
    <property type="evidence" value="ECO:0007669"/>
    <property type="project" value="TreeGrafter"/>
</dbReference>